<dbReference type="AlphaFoldDB" id="A0AAN9TJM1"/>
<comment type="caution">
    <text evidence="1">The sequence shown here is derived from an EMBL/GenBank/DDBJ whole genome shotgun (WGS) entry which is preliminary data.</text>
</comment>
<reference evidence="1 2" key="1">
    <citation type="submission" date="2024-03" db="EMBL/GenBank/DDBJ databases">
        <title>Adaptation during the transition from Ophiocordyceps entomopathogen to insect associate is accompanied by gene loss and intensified selection.</title>
        <authorList>
            <person name="Ward C.M."/>
            <person name="Onetto C.A."/>
            <person name="Borneman A.R."/>
        </authorList>
    </citation>
    <scope>NUCLEOTIDE SEQUENCE [LARGE SCALE GENOMIC DNA]</scope>
    <source>
        <strain evidence="1">AWRI1</strain>
        <tissue evidence="1">Single Adult Female</tissue>
    </source>
</reference>
<proteinExistence type="predicted"/>
<evidence type="ECO:0000313" key="1">
    <source>
        <dbReference type="EMBL" id="KAK7597976.1"/>
    </source>
</evidence>
<accession>A0AAN9TJM1</accession>
<keyword evidence="2" id="KW-1185">Reference proteome</keyword>
<evidence type="ECO:0000313" key="2">
    <source>
        <dbReference type="Proteomes" id="UP001367676"/>
    </source>
</evidence>
<gene>
    <name evidence="1" type="ORF">V9T40_014932</name>
</gene>
<protein>
    <submittedName>
        <fullName evidence="1">Uncharacterized protein</fullName>
    </submittedName>
</protein>
<name>A0AAN9TJM1_9HEMI</name>
<organism evidence="1 2">
    <name type="scientific">Parthenolecanium corni</name>
    <dbReference type="NCBI Taxonomy" id="536013"/>
    <lineage>
        <taxon>Eukaryota</taxon>
        <taxon>Metazoa</taxon>
        <taxon>Ecdysozoa</taxon>
        <taxon>Arthropoda</taxon>
        <taxon>Hexapoda</taxon>
        <taxon>Insecta</taxon>
        <taxon>Pterygota</taxon>
        <taxon>Neoptera</taxon>
        <taxon>Paraneoptera</taxon>
        <taxon>Hemiptera</taxon>
        <taxon>Sternorrhyncha</taxon>
        <taxon>Coccoidea</taxon>
        <taxon>Coccidae</taxon>
        <taxon>Parthenolecanium</taxon>
    </lineage>
</organism>
<dbReference type="EMBL" id="JBBCAQ010000016">
    <property type="protein sequence ID" value="KAK7597976.1"/>
    <property type="molecule type" value="Genomic_DNA"/>
</dbReference>
<sequence length="81" mass="9310">MNDDEILFASGDEQVVRGWHLQSDGVLSSDENEFVTGGTDSRLVFWRNMTEESRLEEIKTTQERVEQGQHLSNLLQSEQLL</sequence>
<dbReference type="Proteomes" id="UP001367676">
    <property type="component" value="Unassembled WGS sequence"/>
</dbReference>